<keyword evidence="1" id="KW-0805">Transcription regulation</keyword>
<dbReference type="PROSITE" id="PS50043">
    <property type="entry name" value="HTH_LUXR_2"/>
    <property type="match status" value="1"/>
</dbReference>
<dbReference type="SUPFAM" id="SSF55781">
    <property type="entry name" value="GAF domain-like"/>
    <property type="match status" value="1"/>
</dbReference>
<dbReference type="Proteomes" id="UP000030300">
    <property type="component" value="Chromosome"/>
</dbReference>
<keyword evidence="3" id="KW-0804">Transcription</keyword>
<evidence type="ECO:0000256" key="1">
    <source>
        <dbReference type="ARBA" id="ARBA00023015"/>
    </source>
</evidence>
<dbReference type="InterPro" id="IPR000792">
    <property type="entry name" value="Tscrpt_reg_LuxR_C"/>
</dbReference>
<dbReference type="KEGG" id="psim:KR76_22675"/>
<dbReference type="GO" id="GO:0006355">
    <property type="term" value="P:regulation of DNA-templated transcription"/>
    <property type="evidence" value="ECO:0007669"/>
    <property type="project" value="InterPro"/>
</dbReference>
<dbReference type="InterPro" id="IPR016032">
    <property type="entry name" value="Sig_transdc_resp-reg_C-effctor"/>
</dbReference>
<accession>A0A0A1DND5</accession>
<dbReference type="AlphaFoldDB" id="A0A0A1DND5"/>
<dbReference type="SUPFAM" id="SSF46894">
    <property type="entry name" value="C-terminal effector domain of the bipartite response regulators"/>
    <property type="match status" value="1"/>
</dbReference>
<keyword evidence="5" id="KW-1185">Reference proteome</keyword>
<name>A0A0A1DND5_NOCSI</name>
<dbReference type="SMART" id="SM00421">
    <property type="entry name" value="HTH_LUXR"/>
    <property type="match status" value="1"/>
</dbReference>
<dbReference type="EMBL" id="CP009896">
    <property type="protein sequence ID" value="AIY18879.1"/>
    <property type="molecule type" value="Genomic_DNA"/>
</dbReference>
<reference evidence="4 5" key="1">
    <citation type="journal article" date="2015" name="Genome Announc.">
        <title>Complete Genome Sequence of Steroid-Transforming Nocardioides simplex VKM Ac-2033D.</title>
        <authorList>
            <person name="Shtratnikova V.Y."/>
            <person name="Schelkunov M.I."/>
            <person name="Pekov Y.A."/>
            <person name="Fokina V.V."/>
            <person name="Logacheva M.D."/>
            <person name="Sokolov S.L."/>
            <person name="Bragin E.Y."/>
            <person name="Ashapkin V.V."/>
            <person name="Donova M.V."/>
        </authorList>
    </citation>
    <scope>NUCLEOTIDE SEQUENCE [LARGE SCALE GENOMIC DNA]</scope>
    <source>
        <strain evidence="4 5">VKM Ac-2033D</strain>
    </source>
</reference>
<dbReference type="Pfam" id="PF00196">
    <property type="entry name" value="GerE"/>
    <property type="match status" value="1"/>
</dbReference>
<dbReference type="RefSeq" id="WP_038681553.1">
    <property type="nucleotide sequence ID" value="NZ_BJMC01000013.1"/>
</dbReference>
<proteinExistence type="predicted"/>
<organism evidence="4 5">
    <name type="scientific">Nocardioides simplex</name>
    <name type="common">Arthrobacter simplex</name>
    <dbReference type="NCBI Taxonomy" id="2045"/>
    <lineage>
        <taxon>Bacteria</taxon>
        <taxon>Bacillati</taxon>
        <taxon>Actinomycetota</taxon>
        <taxon>Actinomycetes</taxon>
        <taxon>Propionibacteriales</taxon>
        <taxon>Nocardioidaceae</taxon>
        <taxon>Pimelobacter</taxon>
    </lineage>
</organism>
<dbReference type="PANTHER" id="PTHR44688">
    <property type="entry name" value="DNA-BINDING TRANSCRIPTIONAL ACTIVATOR DEVR_DOSR"/>
    <property type="match status" value="1"/>
</dbReference>
<gene>
    <name evidence="4" type="ORF">KR76_22675</name>
</gene>
<evidence type="ECO:0000313" key="4">
    <source>
        <dbReference type="EMBL" id="AIY18879.1"/>
    </source>
</evidence>
<sequence length="336" mass="36127">MSSRPSPLDLVADVAAICVEHTPATVRATAVLQRIGEAIPLEAAALSTFDPVEERHLTVAEIGYSDPVLTYLNDGFVNDDPAFLTMRFRNPRPLRWCDIPNYRDMFSAHEVFIPGGFAEGSTTCLFTRDGRYTGALHLSSDSPLPISDSAVETLIALQRVIAPLMDAMRPPEGHSWTELLEDAAEAGLITADRRMVALPGLRRDRWLADDSPLTAELLARPEGPPSRFAWVSPAGRCHEVRTTRLATGVLVTLREAAAPYRLSPREVQVLTLVAAGLANPAIGLSLSLSPRTVATHVEHILAKLGCATRVAAASKAVAEGIVPLAVPTATPLLVRT</sequence>
<dbReference type="GeneID" id="96611585"/>
<dbReference type="CDD" id="cd06170">
    <property type="entry name" value="LuxR_C_like"/>
    <property type="match status" value="1"/>
</dbReference>
<dbReference type="PROSITE" id="PS00622">
    <property type="entry name" value="HTH_LUXR_1"/>
    <property type="match status" value="1"/>
</dbReference>
<dbReference type="PANTHER" id="PTHR44688:SF16">
    <property type="entry name" value="DNA-BINDING TRANSCRIPTIONAL ACTIVATOR DEVR_DOSR"/>
    <property type="match status" value="1"/>
</dbReference>
<keyword evidence="2" id="KW-0238">DNA-binding</keyword>
<dbReference type="HOGENOM" id="CLU_069824_0_0_11"/>
<dbReference type="GO" id="GO:0003677">
    <property type="term" value="F:DNA binding"/>
    <property type="evidence" value="ECO:0007669"/>
    <property type="project" value="UniProtKB-KW"/>
</dbReference>
<protein>
    <submittedName>
        <fullName evidence="4">Putative transcriptional regulator</fullName>
    </submittedName>
</protein>
<dbReference type="PRINTS" id="PR00038">
    <property type="entry name" value="HTHLUXR"/>
</dbReference>
<dbReference type="eggNOG" id="COG2197">
    <property type="taxonomic scope" value="Bacteria"/>
</dbReference>
<dbReference type="InterPro" id="IPR036388">
    <property type="entry name" value="WH-like_DNA-bd_sf"/>
</dbReference>
<evidence type="ECO:0000256" key="3">
    <source>
        <dbReference type="ARBA" id="ARBA00023163"/>
    </source>
</evidence>
<dbReference type="Gene3D" id="1.10.10.10">
    <property type="entry name" value="Winged helix-like DNA-binding domain superfamily/Winged helix DNA-binding domain"/>
    <property type="match status" value="1"/>
</dbReference>
<evidence type="ECO:0000313" key="5">
    <source>
        <dbReference type="Proteomes" id="UP000030300"/>
    </source>
</evidence>
<dbReference type="OrthoDB" id="3543649at2"/>
<evidence type="ECO:0000256" key="2">
    <source>
        <dbReference type="ARBA" id="ARBA00023125"/>
    </source>
</evidence>
<dbReference type="STRING" id="2045.KR76_22675"/>